<dbReference type="NCBIfam" id="TIGR00628">
    <property type="entry name" value="ung"/>
    <property type="match status" value="1"/>
</dbReference>
<keyword evidence="6 8" id="KW-0378">Hydrolase</keyword>
<feature type="active site" description="Proton acceptor" evidence="8">
    <location>
        <position position="61"/>
    </location>
</feature>
<dbReference type="CDD" id="cd10027">
    <property type="entry name" value="UDG-F1-like"/>
    <property type="match status" value="1"/>
</dbReference>
<evidence type="ECO:0000256" key="8">
    <source>
        <dbReference type="HAMAP-Rule" id="MF_00148"/>
    </source>
</evidence>
<organism evidence="10 11">
    <name type="scientific">Mycoplasmopsis pullorum</name>
    <dbReference type="NCBI Taxonomy" id="48003"/>
    <lineage>
        <taxon>Bacteria</taxon>
        <taxon>Bacillati</taxon>
        <taxon>Mycoplasmatota</taxon>
        <taxon>Mycoplasmoidales</taxon>
        <taxon>Metamycoplasmataceae</taxon>
        <taxon>Mycoplasmopsis</taxon>
    </lineage>
</organism>
<comment type="function">
    <text evidence="2 8">Excises uracil residues from the DNA which can arise as a result of misincorporation of dUMP residues by DNA polymerase or due to deamination of cytosine.</text>
</comment>
<dbReference type="OrthoDB" id="9804372at2"/>
<protein>
    <recommendedName>
        <fullName evidence="4 8">Uracil-DNA glycosylase</fullName>
        <shortName evidence="8">UDG</shortName>
        <ecNumber evidence="4 8">3.2.2.27</ecNumber>
    </recommendedName>
</protein>
<dbReference type="InterPro" id="IPR005122">
    <property type="entry name" value="Uracil-DNA_glycosylase-like"/>
</dbReference>
<evidence type="ECO:0000256" key="7">
    <source>
        <dbReference type="ARBA" id="ARBA00023204"/>
    </source>
</evidence>
<comment type="subcellular location">
    <subcellularLocation>
        <location evidence="8">Cytoplasm</location>
    </subcellularLocation>
</comment>
<sequence>MKNSWLGILEAEGKKPYFQDIIKGLEQAGAKYNILPHQTEIFRAFEYFQINETKVVILAQDPYPNAADADGLAFSSKANKTPKSLANIFKEIKKDYPDANLSSNSLENWAKQGVLLLNTILTVNEHMPLSHEKFGWQQFTNEVILAVTKESKNVLFCLFGNKAHETVQKLHLDLKPEQVMFFSHPSPFSYKLNFENQHIFKRINDYLIAHKETPIDWSTNKED</sequence>
<evidence type="ECO:0000313" key="10">
    <source>
        <dbReference type="EMBL" id="APJ38330.1"/>
    </source>
</evidence>
<dbReference type="NCBIfam" id="NF003588">
    <property type="entry name" value="PRK05254.1-1"/>
    <property type="match status" value="1"/>
</dbReference>
<dbReference type="InterPro" id="IPR036895">
    <property type="entry name" value="Uracil-DNA_glycosylase-like_sf"/>
</dbReference>
<dbReference type="NCBIfam" id="NF003592">
    <property type="entry name" value="PRK05254.1-5"/>
    <property type="match status" value="1"/>
</dbReference>
<comment type="catalytic activity">
    <reaction evidence="1 8">
        <text>Hydrolyzes single-stranded DNA or mismatched double-stranded DNA and polynucleotides, releasing free uracil.</text>
        <dbReference type="EC" id="3.2.2.27"/>
    </reaction>
</comment>
<dbReference type="Gene3D" id="3.40.470.10">
    <property type="entry name" value="Uracil-DNA glycosylase-like domain"/>
    <property type="match status" value="1"/>
</dbReference>
<gene>
    <name evidence="8" type="primary">ung</name>
    <name evidence="10" type="ORF">BLA55_01415</name>
</gene>
<accession>A0A1L4FRU6</accession>
<dbReference type="STRING" id="48003.BLA55_01415"/>
<dbReference type="EC" id="3.2.2.27" evidence="4 8"/>
<evidence type="ECO:0000256" key="1">
    <source>
        <dbReference type="ARBA" id="ARBA00001400"/>
    </source>
</evidence>
<name>A0A1L4FRU6_9BACT</name>
<dbReference type="SMART" id="SM00987">
    <property type="entry name" value="UreE_C"/>
    <property type="match status" value="1"/>
</dbReference>
<dbReference type="EMBL" id="CP017813">
    <property type="protein sequence ID" value="APJ38330.1"/>
    <property type="molecule type" value="Genomic_DNA"/>
</dbReference>
<keyword evidence="11" id="KW-1185">Reference proteome</keyword>
<dbReference type="PANTHER" id="PTHR11264">
    <property type="entry name" value="URACIL-DNA GLYCOSYLASE"/>
    <property type="match status" value="1"/>
</dbReference>
<dbReference type="Pfam" id="PF03167">
    <property type="entry name" value="UDG"/>
    <property type="match status" value="1"/>
</dbReference>
<keyword evidence="8" id="KW-0963">Cytoplasm</keyword>
<feature type="domain" description="Uracil-DNA glycosylase-like" evidence="9">
    <location>
        <begin position="46"/>
        <end position="207"/>
    </location>
</feature>
<dbReference type="GO" id="GO:0004844">
    <property type="term" value="F:uracil DNA N-glycosylase activity"/>
    <property type="evidence" value="ECO:0007669"/>
    <property type="project" value="UniProtKB-UniRule"/>
</dbReference>
<dbReference type="SMART" id="SM00986">
    <property type="entry name" value="UDG"/>
    <property type="match status" value="1"/>
</dbReference>
<dbReference type="PANTHER" id="PTHR11264:SF0">
    <property type="entry name" value="URACIL-DNA GLYCOSYLASE"/>
    <property type="match status" value="1"/>
</dbReference>
<reference evidence="11" key="1">
    <citation type="submission" date="2016-10" db="EMBL/GenBank/DDBJ databases">
        <authorList>
            <person name="Beylefeld A."/>
            <person name="Abolnik C."/>
        </authorList>
    </citation>
    <scope>NUCLEOTIDE SEQUENCE [LARGE SCALE GENOMIC DNA]</scope>
    <source>
        <strain evidence="11">B359_6</strain>
    </source>
</reference>
<evidence type="ECO:0000256" key="5">
    <source>
        <dbReference type="ARBA" id="ARBA00022763"/>
    </source>
</evidence>
<evidence type="ECO:0000256" key="6">
    <source>
        <dbReference type="ARBA" id="ARBA00022801"/>
    </source>
</evidence>
<keyword evidence="5 8" id="KW-0227">DNA damage</keyword>
<dbReference type="Proteomes" id="UP000184322">
    <property type="component" value="Chromosome"/>
</dbReference>
<evidence type="ECO:0000256" key="4">
    <source>
        <dbReference type="ARBA" id="ARBA00012030"/>
    </source>
</evidence>
<dbReference type="InterPro" id="IPR002043">
    <property type="entry name" value="UDG_fam1"/>
</dbReference>
<dbReference type="GO" id="GO:0005737">
    <property type="term" value="C:cytoplasm"/>
    <property type="evidence" value="ECO:0007669"/>
    <property type="project" value="UniProtKB-SubCell"/>
</dbReference>
<evidence type="ECO:0000256" key="2">
    <source>
        <dbReference type="ARBA" id="ARBA00002631"/>
    </source>
</evidence>
<proteinExistence type="inferred from homology"/>
<comment type="similarity">
    <text evidence="3 8">Belongs to the uracil-DNA glycosylase (UDG) superfamily. UNG family.</text>
</comment>
<evidence type="ECO:0000256" key="3">
    <source>
        <dbReference type="ARBA" id="ARBA00008184"/>
    </source>
</evidence>
<dbReference type="RefSeq" id="WP_073372333.1">
    <property type="nucleotide sequence ID" value="NZ_CP017813.1"/>
</dbReference>
<dbReference type="HAMAP" id="MF_00148">
    <property type="entry name" value="UDG"/>
    <property type="match status" value="1"/>
</dbReference>
<dbReference type="GO" id="GO:0097510">
    <property type="term" value="P:base-excision repair, AP site formation via deaminated base removal"/>
    <property type="evidence" value="ECO:0007669"/>
    <property type="project" value="TreeGrafter"/>
</dbReference>
<dbReference type="AlphaFoldDB" id="A0A1L4FRU6"/>
<dbReference type="KEGG" id="mpul:BLA55_01415"/>
<evidence type="ECO:0000313" key="11">
    <source>
        <dbReference type="Proteomes" id="UP000184322"/>
    </source>
</evidence>
<evidence type="ECO:0000259" key="9">
    <source>
        <dbReference type="SMART" id="SM00986"/>
    </source>
</evidence>
<keyword evidence="7 8" id="KW-0234">DNA repair</keyword>
<dbReference type="SUPFAM" id="SSF52141">
    <property type="entry name" value="Uracil-DNA glycosylase-like"/>
    <property type="match status" value="1"/>
</dbReference>